<dbReference type="PANTHER" id="PTHR44591">
    <property type="entry name" value="STRESS RESPONSE REGULATOR PROTEIN 1"/>
    <property type="match status" value="1"/>
</dbReference>
<dbReference type="SMART" id="SM00850">
    <property type="entry name" value="LytTR"/>
    <property type="match status" value="1"/>
</dbReference>
<keyword evidence="6" id="KW-1185">Reference proteome</keyword>
<gene>
    <name evidence="5" type="ORF">ACFS25_28160</name>
</gene>
<evidence type="ECO:0000313" key="6">
    <source>
        <dbReference type="Proteomes" id="UP001597512"/>
    </source>
</evidence>
<evidence type="ECO:0000256" key="1">
    <source>
        <dbReference type="ARBA" id="ARBA00022553"/>
    </source>
</evidence>
<feature type="domain" description="HTH LytTR-type" evidence="4">
    <location>
        <begin position="162"/>
        <end position="260"/>
    </location>
</feature>
<feature type="domain" description="Response regulatory" evidence="3">
    <location>
        <begin position="8"/>
        <end position="123"/>
    </location>
</feature>
<dbReference type="Gene3D" id="2.40.50.1020">
    <property type="entry name" value="LytTr DNA-binding domain"/>
    <property type="match status" value="1"/>
</dbReference>
<name>A0ABW6AT94_9BACT</name>
<evidence type="ECO:0000259" key="3">
    <source>
        <dbReference type="PROSITE" id="PS50110"/>
    </source>
</evidence>
<dbReference type="Pfam" id="PF04397">
    <property type="entry name" value="LytTR"/>
    <property type="match status" value="1"/>
</dbReference>
<comment type="caution">
    <text evidence="5">The sequence shown here is derived from an EMBL/GenBank/DDBJ whole genome shotgun (WGS) entry which is preliminary data.</text>
</comment>
<protein>
    <submittedName>
        <fullName evidence="5">Response regulator</fullName>
    </submittedName>
</protein>
<dbReference type="PROSITE" id="PS50930">
    <property type="entry name" value="HTH_LYTTR"/>
    <property type="match status" value="1"/>
</dbReference>
<organism evidence="5 6">
    <name type="scientific">Spirosoma flavum</name>
    <dbReference type="NCBI Taxonomy" id="2048557"/>
    <lineage>
        <taxon>Bacteria</taxon>
        <taxon>Pseudomonadati</taxon>
        <taxon>Bacteroidota</taxon>
        <taxon>Cytophagia</taxon>
        <taxon>Cytophagales</taxon>
        <taxon>Cytophagaceae</taxon>
        <taxon>Spirosoma</taxon>
    </lineage>
</organism>
<dbReference type="CDD" id="cd17534">
    <property type="entry name" value="REC_DC-like"/>
    <property type="match status" value="1"/>
</dbReference>
<dbReference type="InterPro" id="IPR050595">
    <property type="entry name" value="Bact_response_regulator"/>
</dbReference>
<evidence type="ECO:0000256" key="2">
    <source>
        <dbReference type="PROSITE-ProRule" id="PRU00169"/>
    </source>
</evidence>
<dbReference type="PROSITE" id="PS50110">
    <property type="entry name" value="RESPONSE_REGULATORY"/>
    <property type="match status" value="1"/>
</dbReference>
<dbReference type="Proteomes" id="UP001597512">
    <property type="component" value="Unassembled WGS sequence"/>
</dbReference>
<dbReference type="EMBL" id="JBHUOM010000042">
    <property type="protein sequence ID" value="MFD2937677.1"/>
    <property type="molecule type" value="Genomic_DNA"/>
</dbReference>
<dbReference type="Pfam" id="PF00072">
    <property type="entry name" value="Response_reg"/>
    <property type="match status" value="1"/>
</dbReference>
<dbReference type="Gene3D" id="3.40.50.2300">
    <property type="match status" value="1"/>
</dbReference>
<sequence length="261" mass="29831">MSTDERIHILIVEDEPVLAMDLGDILEENGYRVIGIASNGQKALDVFQHQRVDLLLCDITIKGEWDGIETVRRLMTLRPVPVIYLTALSDHDTLERAKQTYPAAYLNKPYQLKGLRMAIEIAIHNFKSRNAPVETVPLTATLPTTDREPISRETLLQIGNHLFIKQNYQFIKVDLADLLYLEADNVYTTLVTSTRKYILRLALGSILERINQPGLVRTHRSYAVNVHKIDSFNDTELSIGSQVLPLSRSYKDDFLQQFKLR</sequence>
<dbReference type="InterPro" id="IPR007492">
    <property type="entry name" value="LytTR_DNA-bd_dom"/>
</dbReference>
<evidence type="ECO:0000313" key="5">
    <source>
        <dbReference type="EMBL" id="MFD2937677.1"/>
    </source>
</evidence>
<dbReference type="RefSeq" id="WP_381507981.1">
    <property type="nucleotide sequence ID" value="NZ_JBHUOM010000042.1"/>
</dbReference>
<evidence type="ECO:0000259" key="4">
    <source>
        <dbReference type="PROSITE" id="PS50930"/>
    </source>
</evidence>
<feature type="modified residue" description="4-aspartylphosphate" evidence="2">
    <location>
        <position position="58"/>
    </location>
</feature>
<keyword evidence="1 2" id="KW-0597">Phosphoprotein</keyword>
<proteinExistence type="predicted"/>
<reference evidence="6" key="1">
    <citation type="journal article" date="2019" name="Int. J. Syst. Evol. Microbiol.">
        <title>The Global Catalogue of Microorganisms (GCM) 10K type strain sequencing project: providing services to taxonomists for standard genome sequencing and annotation.</title>
        <authorList>
            <consortium name="The Broad Institute Genomics Platform"/>
            <consortium name="The Broad Institute Genome Sequencing Center for Infectious Disease"/>
            <person name="Wu L."/>
            <person name="Ma J."/>
        </authorList>
    </citation>
    <scope>NUCLEOTIDE SEQUENCE [LARGE SCALE GENOMIC DNA]</scope>
    <source>
        <strain evidence="6">KCTC 52490</strain>
    </source>
</reference>
<dbReference type="PANTHER" id="PTHR44591:SF3">
    <property type="entry name" value="RESPONSE REGULATORY DOMAIN-CONTAINING PROTEIN"/>
    <property type="match status" value="1"/>
</dbReference>
<dbReference type="InterPro" id="IPR001789">
    <property type="entry name" value="Sig_transdc_resp-reg_receiver"/>
</dbReference>
<dbReference type="InterPro" id="IPR011006">
    <property type="entry name" value="CheY-like_superfamily"/>
</dbReference>
<dbReference type="SUPFAM" id="SSF52172">
    <property type="entry name" value="CheY-like"/>
    <property type="match status" value="1"/>
</dbReference>
<dbReference type="SMART" id="SM00448">
    <property type="entry name" value="REC"/>
    <property type="match status" value="1"/>
</dbReference>
<accession>A0ABW6AT94</accession>